<organism evidence="1 2">
    <name type="scientific">Pisolithus microcarpus 441</name>
    <dbReference type="NCBI Taxonomy" id="765257"/>
    <lineage>
        <taxon>Eukaryota</taxon>
        <taxon>Fungi</taxon>
        <taxon>Dikarya</taxon>
        <taxon>Basidiomycota</taxon>
        <taxon>Agaricomycotina</taxon>
        <taxon>Agaricomycetes</taxon>
        <taxon>Agaricomycetidae</taxon>
        <taxon>Boletales</taxon>
        <taxon>Sclerodermatineae</taxon>
        <taxon>Pisolithaceae</taxon>
        <taxon>Pisolithus</taxon>
    </lineage>
</organism>
<evidence type="ECO:0000313" key="1">
    <source>
        <dbReference type="EMBL" id="KIK22085.1"/>
    </source>
</evidence>
<evidence type="ECO:0000313" key="2">
    <source>
        <dbReference type="Proteomes" id="UP000054018"/>
    </source>
</evidence>
<sequence>MAGKPKHVLGQWSAHTPRQARPCFAEGTKNGARYCKVPDCSRIAPQTHSTLARDAGGYTRVNEDDAMSGSTWYRAQP</sequence>
<accession>A0A0C9YBH6</accession>
<reference evidence="1 2" key="1">
    <citation type="submission" date="2014-04" db="EMBL/GenBank/DDBJ databases">
        <authorList>
            <consortium name="DOE Joint Genome Institute"/>
            <person name="Kuo A."/>
            <person name="Kohler A."/>
            <person name="Costa M.D."/>
            <person name="Nagy L.G."/>
            <person name="Floudas D."/>
            <person name="Copeland A."/>
            <person name="Barry K.W."/>
            <person name="Cichocki N."/>
            <person name="Veneault-Fourrey C."/>
            <person name="LaButti K."/>
            <person name="Lindquist E.A."/>
            <person name="Lipzen A."/>
            <person name="Lundell T."/>
            <person name="Morin E."/>
            <person name="Murat C."/>
            <person name="Sun H."/>
            <person name="Tunlid A."/>
            <person name="Henrissat B."/>
            <person name="Grigoriev I.V."/>
            <person name="Hibbett D.S."/>
            <person name="Martin F."/>
            <person name="Nordberg H.P."/>
            <person name="Cantor M.N."/>
            <person name="Hua S.X."/>
        </authorList>
    </citation>
    <scope>NUCLEOTIDE SEQUENCE [LARGE SCALE GENOMIC DNA]</scope>
    <source>
        <strain evidence="1 2">441</strain>
    </source>
</reference>
<protein>
    <submittedName>
        <fullName evidence="1">Uncharacterized protein</fullName>
    </submittedName>
</protein>
<gene>
    <name evidence="1" type="ORF">PISMIDRAFT_680594</name>
</gene>
<keyword evidence="2" id="KW-1185">Reference proteome</keyword>
<dbReference type="AlphaFoldDB" id="A0A0C9YBH6"/>
<proteinExistence type="predicted"/>
<reference evidence="2" key="2">
    <citation type="submission" date="2015-01" db="EMBL/GenBank/DDBJ databases">
        <title>Evolutionary Origins and Diversification of the Mycorrhizal Mutualists.</title>
        <authorList>
            <consortium name="DOE Joint Genome Institute"/>
            <consortium name="Mycorrhizal Genomics Consortium"/>
            <person name="Kohler A."/>
            <person name="Kuo A."/>
            <person name="Nagy L.G."/>
            <person name="Floudas D."/>
            <person name="Copeland A."/>
            <person name="Barry K.W."/>
            <person name="Cichocki N."/>
            <person name="Veneault-Fourrey C."/>
            <person name="LaButti K."/>
            <person name="Lindquist E.A."/>
            <person name="Lipzen A."/>
            <person name="Lundell T."/>
            <person name="Morin E."/>
            <person name="Murat C."/>
            <person name="Riley R."/>
            <person name="Ohm R."/>
            <person name="Sun H."/>
            <person name="Tunlid A."/>
            <person name="Henrissat B."/>
            <person name="Grigoriev I.V."/>
            <person name="Hibbett D.S."/>
            <person name="Martin F."/>
        </authorList>
    </citation>
    <scope>NUCLEOTIDE SEQUENCE [LARGE SCALE GENOMIC DNA]</scope>
    <source>
        <strain evidence="2">441</strain>
    </source>
</reference>
<dbReference type="EMBL" id="KN833743">
    <property type="protein sequence ID" value="KIK22085.1"/>
    <property type="molecule type" value="Genomic_DNA"/>
</dbReference>
<dbReference type="HOGENOM" id="CLU_2639027_0_0_1"/>
<dbReference type="Proteomes" id="UP000054018">
    <property type="component" value="Unassembled WGS sequence"/>
</dbReference>
<name>A0A0C9YBH6_9AGAM</name>